<reference evidence="2 3" key="1">
    <citation type="submission" date="2020-03" db="EMBL/GenBank/DDBJ databases">
        <title>Draft Genome Sequence of Cudoniella acicularis.</title>
        <authorList>
            <person name="Buettner E."/>
            <person name="Kellner H."/>
        </authorList>
    </citation>
    <scope>NUCLEOTIDE SEQUENCE [LARGE SCALE GENOMIC DNA]</scope>
    <source>
        <strain evidence="2 3">DSM 108380</strain>
    </source>
</reference>
<feature type="chain" id="PRO_5034901323" evidence="1">
    <location>
        <begin position="18"/>
        <end position="114"/>
    </location>
</feature>
<keyword evidence="1" id="KW-0732">Signal</keyword>
<protein>
    <submittedName>
        <fullName evidence="2">Uncharacterized protein</fullName>
    </submittedName>
</protein>
<evidence type="ECO:0000313" key="3">
    <source>
        <dbReference type="Proteomes" id="UP000566819"/>
    </source>
</evidence>
<comment type="caution">
    <text evidence="2">The sequence shown here is derived from an EMBL/GenBank/DDBJ whole genome shotgun (WGS) entry which is preliminary data.</text>
</comment>
<organism evidence="2 3">
    <name type="scientific">Cudoniella acicularis</name>
    <dbReference type="NCBI Taxonomy" id="354080"/>
    <lineage>
        <taxon>Eukaryota</taxon>
        <taxon>Fungi</taxon>
        <taxon>Dikarya</taxon>
        <taxon>Ascomycota</taxon>
        <taxon>Pezizomycotina</taxon>
        <taxon>Leotiomycetes</taxon>
        <taxon>Helotiales</taxon>
        <taxon>Tricladiaceae</taxon>
        <taxon>Cudoniella</taxon>
    </lineage>
</organism>
<sequence>MQLTSAFLTTLVSTALAVPSPFHLEIEISESPTTATALGLDIQDVVAFADGKVCLFPCWIVSAECAEGWKNTNTGTEETPCYACCQSAPKGLEIHDIAADGVVGDAEIAFHVDI</sequence>
<dbReference type="AlphaFoldDB" id="A0A8H4R918"/>
<dbReference type="OrthoDB" id="3440400at2759"/>
<keyword evidence="3" id="KW-1185">Reference proteome</keyword>
<evidence type="ECO:0000313" key="2">
    <source>
        <dbReference type="EMBL" id="KAF4624991.1"/>
    </source>
</evidence>
<proteinExistence type="predicted"/>
<dbReference type="Proteomes" id="UP000566819">
    <property type="component" value="Unassembled WGS sequence"/>
</dbReference>
<feature type="signal peptide" evidence="1">
    <location>
        <begin position="1"/>
        <end position="17"/>
    </location>
</feature>
<gene>
    <name evidence="2" type="ORF">G7Y89_g13178</name>
</gene>
<dbReference type="EMBL" id="JAAMPI010001497">
    <property type="protein sequence ID" value="KAF4624991.1"/>
    <property type="molecule type" value="Genomic_DNA"/>
</dbReference>
<accession>A0A8H4R918</accession>
<evidence type="ECO:0000256" key="1">
    <source>
        <dbReference type="SAM" id="SignalP"/>
    </source>
</evidence>
<name>A0A8H4R918_9HELO</name>